<name>A0ABX8MD95_9PSED</name>
<reference evidence="1" key="1">
    <citation type="journal article" date="2021" name="Microorganisms">
        <title>The Ever-Expanding Pseudomonas Genus: Description of 43 New Species and Partition of the Pseudomonas putida Group.</title>
        <authorList>
            <person name="Girard L."/>
            <person name="Lood C."/>
            <person name="Hofte M."/>
            <person name="Vandamme P."/>
            <person name="Rokni-Zadeh H."/>
            <person name="van Noort V."/>
            <person name="Lavigne R."/>
            <person name="De Mot R."/>
        </authorList>
    </citation>
    <scope>NUCLEOTIDE SEQUENCE</scope>
    <source>
        <strain evidence="1">COW39</strain>
    </source>
</reference>
<evidence type="ECO:0008006" key="3">
    <source>
        <dbReference type="Google" id="ProtNLM"/>
    </source>
</evidence>
<gene>
    <name evidence="1" type="ORF">KSS95_06970</name>
</gene>
<dbReference type="EMBL" id="CP077073">
    <property type="protein sequence ID" value="QXH36557.1"/>
    <property type="molecule type" value="Genomic_DNA"/>
</dbReference>
<sequence length="388" mass="43933">MKVWHDDEEFELLPTGNVQKPEGNESTSLLELKGADGEYIYIRIPTYSADINLAWQYNYILDVCKSNDWQDGDFSRIKYKTSENSSQKAVGYIFPLPTLSIGKTITQTEKEVISGYALGAIFNLTRGTIGQKQGITVSWGETYDLEEFYEDEIIVVIYGSDRLSEDSEEAKSLVSEFKISLAEAKIFPHDIGTLKPRKNTDSFVKEQDIYVSGVPQELRDNCFQFLVSHVLPADATDCDPIVRFFLQYQFFEILMHHVFTGVVQDFLKVVNTPVFASDAWKTKDLVGDLGRKSAESYRIKRIFDFLSASHRDLVADVERACEAVLAKAGKKDSEKTGYYLIRNLIFHGFGNGTIDRADIESVCDPVERIIHKLALNFKHSGDYFSPPA</sequence>
<organism evidence="1 2">
    <name type="scientific">Pseudomonas muyukensis</name>
    <dbReference type="NCBI Taxonomy" id="2842357"/>
    <lineage>
        <taxon>Bacteria</taxon>
        <taxon>Pseudomonadati</taxon>
        <taxon>Pseudomonadota</taxon>
        <taxon>Gammaproteobacteria</taxon>
        <taxon>Pseudomonadales</taxon>
        <taxon>Pseudomonadaceae</taxon>
        <taxon>Pseudomonas</taxon>
    </lineage>
</organism>
<proteinExistence type="predicted"/>
<accession>A0ABX8MD95</accession>
<keyword evidence="2" id="KW-1185">Reference proteome</keyword>
<evidence type="ECO:0000313" key="1">
    <source>
        <dbReference type="EMBL" id="QXH36557.1"/>
    </source>
</evidence>
<evidence type="ECO:0000313" key="2">
    <source>
        <dbReference type="Proteomes" id="UP001047646"/>
    </source>
</evidence>
<dbReference type="RefSeq" id="WP_217852777.1">
    <property type="nucleotide sequence ID" value="NZ_CP077073.1"/>
</dbReference>
<dbReference type="Proteomes" id="UP001047646">
    <property type="component" value="Chromosome"/>
</dbReference>
<protein>
    <recommendedName>
        <fullName evidence="3">ApeA N-terminal domain-containing protein</fullName>
    </recommendedName>
</protein>